<name>A0ABW4MXB4_9CAUL</name>
<protein>
    <submittedName>
        <fullName evidence="2">Uncharacterized protein</fullName>
    </submittedName>
</protein>
<organism evidence="2 3">
    <name type="scientific">Phenylobacterium terrae</name>
    <dbReference type="NCBI Taxonomy" id="2665495"/>
    <lineage>
        <taxon>Bacteria</taxon>
        <taxon>Pseudomonadati</taxon>
        <taxon>Pseudomonadota</taxon>
        <taxon>Alphaproteobacteria</taxon>
        <taxon>Caulobacterales</taxon>
        <taxon>Caulobacteraceae</taxon>
        <taxon>Phenylobacterium</taxon>
    </lineage>
</organism>
<accession>A0ABW4MXB4</accession>
<comment type="caution">
    <text evidence="2">The sequence shown here is derived from an EMBL/GenBank/DDBJ whole genome shotgun (WGS) entry which is preliminary data.</text>
</comment>
<reference evidence="3" key="1">
    <citation type="journal article" date="2019" name="Int. J. Syst. Evol. Microbiol.">
        <title>The Global Catalogue of Microorganisms (GCM) 10K type strain sequencing project: providing services to taxonomists for standard genome sequencing and annotation.</title>
        <authorList>
            <consortium name="The Broad Institute Genomics Platform"/>
            <consortium name="The Broad Institute Genome Sequencing Center for Infectious Disease"/>
            <person name="Wu L."/>
            <person name="Ma J."/>
        </authorList>
    </citation>
    <scope>NUCLEOTIDE SEQUENCE [LARGE SCALE GENOMIC DNA]</scope>
    <source>
        <strain evidence="3">DFY28</strain>
    </source>
</reference>
<keyword evidence="3" id="KW-1185">Reference proteome</keyword>
<keyword evidence="1" id="KW-0472">Membrane</keyword>
<dbReference type="RefSeq" id="WP_377281343.1">
    <property type="nucleotide sequence ID" value="NZ_JBHRSI010000003.1"/>
</dbReference>
<keyword evidence="1" id="KW-1133">Transmembrane helix</keyword>
<evidence type="ECO:0000256" key="1">
    <source>
        <dbReference type="SAM" id="Phobius"/>
    </source>
</evidence>
<evidence type="ECO:0000313" key="3">
    <source>
        <dbReference type="Proteomes" id="UP001597237"/>
    </source>
</evidence>
<keyword evidence="1" id="KW-0812">Transmembrane</keyword>
<dbReference type="EMBL" id="JBHUEY010000001">
    <property type="protein sequence ID" value="MFD1781824.1"/>
    <property type="molecule type" value="Genomic_DNA"/>
</dbReference>
<gene>
    <name evidence="2" type="ORF">ACFSC0_00315</name>
</gene>
<proteinExistence type="predicted"/>
<evidence type="ECO:0000313" key="2">
    <source>
        <dbReference type="EMBL" id="MFD1781824.1"/>
    </source>
</evidence>
<sequence>MRQGRLVPFPTLRERPRKTAALQRRFARALRTRRPSPRLVKALQLLYALACILVVVISLATIAGLP</sequence>
<dbReference type="Proteomes" id="UP001597237">
    <property type="component" value="Unassembled WGS sequence"/>
</dbReference>
<feature type="transmembrane region" description="Helical" evidence="1">
    <location>
        <begin position="43"/>
        <end position="65"/>
    </location>
</feature>